<evidence type="ECO:0000256" key="2">
    <source>
        <dbReference type="ARBA" id="ARBA00005017"/>
    </source>
</evidence>
<keyword evidence="8" id="KW-0547">Nucleotide-binding</keyword>
<comment type="subcellular location">
    <subcellularLocation>
        <location evidence="1">Cytoplasm</location>
        <location evidence="1">Cytosol</location>
    </subcellularLocation>
</comment>
<evidence type="ECO:0000256" key="10">
    <source>
        <dbReference type="ARBA" id="ARBA00022778"/>
    </source>
</evidence>
<dbReference type="InterPro" id="IPR005919">
    <property type="entry name" value="Pmev_kin_anim"/>
</dbReference>
<keyword evidence="5" id="KW-0444">Lipid biosynthesis</keyword>
<evidence type="ECO:0000256" key="15">
    <source>
        <dbReference type="ARBA" id="ARBA00023166"/>
    </source>
</evidence>
<dbReference type="PANTHER" id="PTHR13101">
    <property type="entry name" value="PHOSPHOMEVALONATE KINASE"/>
    <property type="match status" value="1"/>
</dbReference>
<dbReference type="UniPathway" id="UPA00057">
    <property type="reaction ID" value="UER00099"/>
</dbReference>
<reference evidence="18 19" key="1">
    <citation type="submission" date="2014-03" db="EMBL/GenBank/DDBJ databases">
        <title>Draft genome of the hookworm Oesophagostomum dentatum.</title>
        <authorList>
            <person name="Mitreva M."/>
        </authorList>
    </citation>
    <scope>NUCLEOTIDE SEQUENCE [LARGE SCALE GENOMIC DNA]</scope>
    <source>
        <strain evidence="18 19">OD-Hann</strain>
    </source>
</reference>
<keyword evidence="11" id="KW-0067">ATP-binding</keyword>
<keyword evidence="19" id="KW-1185">Reference proteome</keyword>
<keyword evidence="4" id="KW-0963">Cytoplasm</keyword>
<organism evidence="18 19">
    <name type="scientific">Oesophagostomum dentatum</name>
    <name type="common">Nodular worm</name>
    <dbReference type="NCBI Taxonomy" id="61180"/>
    <lineage>
        <taxon>Eukaryota</taxon>
        <taxon>Metazoa</taxon>
        <taxon>Ecdysozoa</taxon>
        <taxon>Nematoda</taxon>
        <taxon>Chromadorea</taxon>
        <taxon>Rhabditida</taxon>
        <taxon>Rhabditina</taxon>
        <taxon>Rhabditomorpha</taxon>
        <taxon>Strongyloidea</taxon>
        <taxon>Strongylidae</taxon>
        <taxon>Oesophagostomum</taxon>
    </lineage>
</organism>
<keyword evidence="14" id="KW-0443">Lipid metabolism</keyword>
<dbReference type="AlphaFoldDB" id="A0A0B1TG36"/>
<keyword evidence="10" id="KW-0152">Cholesterol biosynthesis</keyword>
<dbReference type="GO" id="GO:0006695">
    <property type="term" value="P:cholesterol biosynthetic process"/>
    <property type="evidence" value="ECO:0007669"/>
    <property type="project" value="UniProtKB-KW"/>
</dbReference>
<dbReference type="GO" id="GO:0004631">
    <property type="term" value="F:phosphomevalonate kinase activity"/>
    <property type="evidence" value="ECO:0007669"/>
    <property type="project" value="UniProtKB-EC"/>
</dbReference>
<keyword evidence="15" id="KW-1207">Sterol metabolism</keyword>
<name>A0A0B1TG36_OESDE</name>
<dbReference type="GO" id="GO:0005524">
    <property type="term" value="F:ATP binding"/>
    <property type="evidence" value="ECO:0007669"/>
    <property type="project" value="UniProtKB-KW"/>
</dbReference>
<keyword evidence="9 18" id="KW-0418">Kinase</keyword>
<keyword evidence="12" id="KW-0752">Steroid biosynthesis</keyword>
<dbReference type="OrthoDB" id="2401875at2759"/>
<evidence type="ECO:0000256" key="8">
    <source>
        <dbReference type="ARBA" id="ARBA00022741"/>
    </source>
</evidence>
<evidence type="ECO:0000256" key="5">
    <source>
        <dbReference type="ARBA" id="ARBA00022516"/>
    </source>
</evidence>
<dbReference type="EMBL" id="KN549650">
    <property type="protein sequence ID" value="KHJ96513.1"/>
    <property type="molecule type" value="Genomic_DNA"/>
</dbReference>
<evidence type="ECO:0000256" key="4">
    <source>
        <dbReference type="ARBA" id="ARBA00022490"/>
    </source>
</evidence>
<dbReference type="GO" id="GO:0005829">
    <property type="term" value="C:cytosol"/>
    <property type="evidence" value="ECO:0007669"/>
    <property type="project" value="UniProtKB-SubCell"/>
</dbReference>
<evidence type="ECO:0000256" key="6">
    <source>
        <dbReference type="ARBA" id="ARBA00022548"/>
    </source>
</evidence>
<evidence type="ECO:0000256" key="13">
    <source>
        <dbReference type="ARBA" id="ARBA00023011"/>
    </source>
</evidence>
<comment type="pathway">
    <text evidence="2">Isoprenoid biosynthesis; isopentenyl diphosphate biosynthesis via mevalonate pathway; isopentenyl diphosphate from (R)-mevalonate: step 2/3.</text>
</comment>
<keyword evidence="13" id="KW-0756">Sterol biosynthesis</keyword>
<gene>
    <name evidence="18" type="ORF">OESDEN_03537</name>
</gene>
<dbReference type="InterPro" id="IPR027417">
    <property type="entry name" value="P-loop_NTPase"/>
</dbReference>
<dbReference type="GO" id="GO:0019287">
    <property type="term" value="P:isopentenyl diphosphate biosynthetic process, mevalonate pathway"/>
    <property type="evidence" value="ECO:0007669"/>
    <property type="project" value="UniProtKB-UniPathway"/>
</dbReference>
<proteinExistence type="predicted"/>
<evidence type="ECO:0000256" key="14">
    <source>
        <dbReference type="ARBA" id="ARBA00023098"/>
    </source>
</evidence>
<accession>A0A0B1TG36</accession>
<dbReference type="PANTHER" id="PTHR13101:SF1">
    <property type="entry name" value="PHOSPHOMEVALONATE KINASE"/>
    <property type="match status" value="1"/>
</dbReference>
<dbReference type="Proteomes" id="UP000053660">
    <property type="component" value="Unassembled WGS sequence"/>
</dbReference>
<evidence type="ECO:0000256" key="12">
    <source>
        <dbReference type="ARBA" id="ARBA00022955"/>
    </source>
</evidence>
<evidence type="ECO:0000256" key="7">
    <source>
        <dbReference type="ARBA" id="ARBA00022679"/>
    </source>
</evidence>
<dbReference type="EC" id="2.7.4.2" evidence="3"/>
<keyword evidence="16" id="KW-0753">Steroid metabolism</keyword>
<evidence type="ECO:0000256" key="11">
    <source>
        <dbReference type="ARBA" id="ARBA00022840"/>
    </source>
</evidence>
<evidence type="ECO:0000256" key="1">
    <source>
        <dbReference type="ARBA" id="ARBA00004514"/>
    </source>
</evidence>
<evidence type="ECO:0000256" key="9">
    <source>
        <dbReference type="ARBA" id="ARBA00022777"/>
    </source>
</evidence>
<protein>
    <recommendedName>
        <fullName evidence="17">Phosphomevalonate kinase</fullName>
        <ecNumber evidence="3">2.7.4.2</ecNumber>
    </recommendedName>
</protein>
<evidence type="ECO:0000256" key="16">
    <source>
        <dbReference type="ARBA" id="ARBA00023221"/>
    </source>
</evidence>
<keyword evidence="7" id="KW-0808">Transferase</keyword>
<evidence type="ECO:0000256" key="17">
    <source>
        <dbReference type="ARBA" id="ARBA00034549"/>
    </source>
</evidence>
<dbReference type="Gene3D" id="3.40.50.300">
    <property type="entry name" value="P-loop containing nucleotide triphosphate hydrolases"/>
    <property type="match status" value="1"/>
</dbReference>
<evidence type="ECO:0000313" key="18">
    <source>
        <dbReference type="EMBL" id="KHJ96513.1"/>
    </source>
</evidence>
<sequence length="122" mass="14128">MLSQIFLQVPLPTIIVWRFYLNLKHRSTIPPNCDDDIVIISDCRRPTDIEYFQSNYRTLTVRIEASLVERERRGFVFVEGIDDMPSECGLDEFIHDMTIVNDGSADLPLEIGKVVERIKQIS</sequence>
<keyword evidence="6" id="KW-0153">Cholesterol metabolism</keyword>
<evidence type="ECO:0000313" key="19">
    <source>
        <dbReference type="Proteomes" id="UP000053660"/>
    </source>
</evidence>
<evidence type="ECO:0000256" key="3">
    <source>
        <dbReference type="ARBA" id="ARBA00012958"/>
    </source>
</evidence>